<gene>
    <name evidence="3" type="ORF">DFH07DRAFT_221842</name>
</gene>
<keyword evidence="2" id="KW-0472">Membrane</keyword>
<reference evidence="3" key="1">
    <citation type="submission" date="2023-03" db="EMBL/GenBank/DDBJ databases">
        <title>Massive genome expansion in bonnet fungi (Mycena s.s.) driven by repeated elements and novel gene families across ecological guilds.</title>
        <authorList>
            <consortium name="Lawrence Berkeley National Laboratory"/>
            <person name="Harder C.B."/>
            <person name="Miyauchi S."/>
            <person name="Viragh M."/>
            <person name="Kuo A."/>
            <person name="Thoen E."/>
            <person name="Andreopoulos B."/>
            <person name="Lu D."/>
            <person name="Skrede I."/>
            <person name="Drula E."/>
            <person name="Henrissat B."/>
            <person name="Morin E."/>
            <person name="Kohler A."/>
            <person name="Barry K."/>
            <person name="LaButti K."/>
            <person name="Morin E."/>
            <person name="Salamov A."/>
            <person name="Lipzen A."/>
            <person name="Mereny Z."/>
            <person name="Hegedus B."/>
            <person name="Baldrian P."/>
            <person name="Stursova M."/>
            <person name="Weitz H."/>
            <person name="Taylor A."/>
            <person name="Grigoriev I.V."/>
            <person name="Nagy L.G."/>
            <person name="Martin F."/>
            <person name="Kauserud H."/>
        </authorList>
    </citation>
    <scope>NUCLEOTIDE SEQUENCE</scope>
    <source>
        <strain evidence="3">CBHHK188m</strain>
    </source>
</reference>
<organism evidence="3 4">
    <name type="scientific">Mycena maculata</name>
    <dbReference type="NCBI Taxonomy" id="230809"/>
    <lineage>
        <taxon>Eukaryota</taxon>
        <taxon>Fungi</taxon>
        <taxon>Dikarya</taxon>
        <taxon>Basidiomycota</taxon>
        <taxon>Agaricomycotina</taxon>
        <taxon>Agaricomycetes</taxon>
        <taxon>Agaricomycetidae</taxon>
        <taxon>Agaricales</taxon>
        <taxon>Marasmiineae</taxon>
        <taxon>Mycenaceae</taxon>
        <taxon>Mycena</taxon>
    </lineage>
</organism>
<evidence type="ECO:0000256" key="1">
    <source>
        <dbReference type="SAM" id="MobiDB-lite"/>
    </source>
</evidence>
<proteinExistence type="predicted"/>
<accession>A0AAD7HW89</accession>
<dbReference type="EMBL" id="JARJLG010000204">
    <property type="protein sequence ID" value="KAJ7728579.1"/>
    <property type="molecule type" value="Genomic_DNA"/>
</dbReference>
<feature type="transmembrane region" description="Helical" evidence="2">
    <location>
        <begin position="91"/>
        <end position="112"/>
    </location>
</feature>
<evidence type="ECO:0000313" key="3">
    <source>
        <dbReference type="EMBL" id="KAJ7728579.1"/>
    </source>
</evidence>
<protein>
    <submittedName>
        <fullName evidence="3">Uncharacterized protein</fullName>
    </submittedName>
</protein>
<feature type="region of interest" description="Disordered" evidence="1">
    <location>
        <begin position="121"/>
        <end position="147"/>
    </location>
</feature>
<evidence type="ECO:0000256" key="2">
    <source>
        <dbReference type="SAM" id="Phobius"/>
    </source>
</evidence>
<dbReference type="Proteomes" id="UP001215280">
    <property type="component" value="Unassembled WGS sequence"/>
</dbReference>
<dbReference type="AlphaFoldDB" id="A0AAD7HW89"/>
<name>A0AAD7HW89_9AGAR</name>
<keyword evidence="2" id="KW-1133">Transmembrane helix</keyword>
<comment type="caution">
    <text evidence="3">The sequence shown here is derived from an EMBL/GenBank/DDBJ whole genome shotgun (WGS) entry which is preliminary data.</text>
</comment>
<sequence>MDGGPPDMMTPSQQTSGTTYNCQLVSWSGLPLGNHTAVITVLNTEPFYVDYFLVISAPQSEGITGSSTASITPSATHIPLGRSQGAKEPPAIVIGSVVGGLAVLTLILLCILERRRRRSRGLDRTGGKSVFPQWMRHHRGDPPRTTHPFVMPSGVETESLPPAYLANVRQ</sequence>
<evidence type="ECO:0000313" key="4">
    <source>
        <dbReference type="Proteomes" id="UP001215280"/>
    </source>
</evidence>
<keyword evidence="2" id="KW-0812">Transmembrane</keyword>
<keyword evidence="4" id="KW-1185">Reference proteome</keyword>